<gene>
    <name evidence="4" type="ORF">CONCODRAFT_38892</name>
</gene>
<evidence type="ECO:0000313" key="4">
    <source>
        <dbReference type="EMBL" id="KXN70926.1"/>
    </source>
</evidence>
<dbReference type="OMA" id="YNITNHE"/>
<dbReference type="PANTHER" id="PTHR10366">
    <property type="entry name" value="NAD DEPENDENT EPIMERASE/DEHYDRATASE"/>
    <property type="match status" value="1"/>
</dbReference>
<dbReference type="OrthoDB" id="10058185at2759"/>
<sequence>MSNTTSEVYLVLGGEGFLGHNIINQLLERKNSTYPNIKIKSFDIQKRYDLADVEVIVGDMCSYQDLKDAFQGVTTVIQTASPIASAPDHLFWKVNVEGMKNVIKVCQDVGVKKLVFTSSASVVYGGEPLNGVDETSPYPQKFVDVYSETKSIAEKMVLEANSTSLATVSLRVAGLFGIGDRQMIPRLVNLHETGQTKVQVGDNTNLFDYTYIENAAYAHLLASDKLPSPEVAGNSFFITNTTPIPFWDMPRRVWGILGLEKSLQYTLPYSVGISIAHAVDYLLWAISPIKKIEITLKPYAIRHSCSNRYFNTEKAQNILGYKPLFSLEEGLQKTLKSIIDEKNSKN</sequence>
<dbReference type="InterPro" id="IPR036291">
    <property type="entry name" value="NAD(P)-bd_dom_sf"/>
</dbReference>
<keyword evidence="5" id="KW-1185">Reference proteome</keyword>
<name>A0A137P7D9_CONC2</name>
<accession>A0A137P7D9</accession>
<evidence type="ECO:0000256" key="2">
    <source>
        <dbReference type="ARBA" id="ARBA00023445"/>
    </source>
</evidence>
<dbReference type="GO" id="GO:0016616">
    <property type="term" value="F:oxidoreductase activity, acting on the CH-OH group of donors, NAD or NADP as acceptor"/>
    <property type="evidence" value="ECO:0007669"/>
    <property type="project" value="InterPro"/>
</dbReference>
<dbReference type="STRING" id="796925.A0A137P7D9"/>
<organism evidence="4 5">
    <name type="scientific">Conidiobolus coronatus (strain ATCC 28846 / CBS 209.66 / NRRL 28638)</name>
    <name type="common">Delacroixia coronata</name>
    <dbReference type="NCBI Taxonomy" id="796925"/>
    <lineage>
        <taxon>Eukaryota</taxon>
        <taxon>Fungi</taxon>
        <taxon>Fungi incertae sedis</taxon>
        <taxon>Zoopagomycota</taxon>
        <taxon>Entomophthoromycotina</taxon>
        <taxon>Entomophthoromycetes</taxon>
        <taxon>Entomophthorales</taxon>
        <taxon>Ancylistaceae</taxon>
        <taxon>Conidiobolus</taxon>
    </lineage>
</organism>
<feature type="domain" description="3-beta hydroxysteroid dehydrogenase/isomerase" evidence="3">
    <location>
        <begin position="10"/>
        <end position="268"/>
    </location>
</feature>
<evidence type="ECO:0000313" key="5">
    <source>
        <dbReference type="Proteomes" id="UP000070444"/>
    </source>
</evidence>
<dbReference type="InterPro" id="IPR002225">
    <property type="entry name" value="3Beta_OHSteriod_DH/Estase"/>
</dbReference>
<dbReference type="Proteomes" id="UP000070444">
    <property type="component" value="Unassembled WGS sequence"/>
</dbReference>
<dbReference type="Pfam" id="PF01073">
    <property type="entry name" value="3Beta_HSD"/>
    <property type="match status" value="1"/>
</dbReference>
<keyword evidence="1" id="KW-0560">Oxidoreductase</keyword>
<reference evidence="4 5" key="1">
    <citation type="journal article" date="2015" name="Genome Biol. Evol.">
        <title>Phylogenomic analyses indicate that early fungi evolved digesting cell walls of algal ancestors of land plants.</title>
        <authorList>
            <person name="Chang Y."/>
            <person name="Wang S."/>
            <person name="Sekimoto S."/>
            <person name="Aerts A.L."/>
            <person name="Choi C."/>
            <person name="Clum A."/>
            <person name="LaButti K.M."/>
            <person name="Lindquist E.A."/>
            <person name="Yee Ngan C."/>
            <person name="Ohm R.A."/>
            <person name="Salamov A.A."/>
            <person name="Grigoriev I.V."/>
            <person name="Spatafora J.W."/>
            <person name="Berbee M.L."/>
        </authorList>
    </citation>
    <scope>NUCLEOTIDE SEQUENCE [LARGE SCALE GENOMIC DNA]</scope>
    <source>
        <strain evidence="4 5">NRRL 28638</strain>
    </source>
</reference>
<evidence type="ECO:0000259" key="3">
    <source>
        <dbReference type="Pfam" id="PF01073"/>
    </source>
</evidence>
<evidence type="ECO:0000256" key="1">
    <source>
        <dbReference type="ARBA" id="ARBA00023002"/>
    </source>
</evidence>
<dbReference type="InterPro" id="IPR050425">
    <property type="entry name" value="NAD(P)_dehydrat-like"/>
</dbReference>
<dbReference type="SUPFAM" id="SSF51735">
    <property type="entry name" value="NAD(P)-binding Rossmann-fold domains"/>
    <property type="match status" value="1"/>
</dbReference>
<dbReference type="Gene3D" id="3.40.50.720">
    <property type="entry name" value="NAD(P)-binding Rossmann-like Domain"/>
    <property type="match status" value="1"/>
</dbReference>
<protein>
    <submittedName>
        <fullName evidence="4">Sterol-4-alpha-carboxylate 3-dehydrogenase</fullName>
    </submittedName>
</protein>
<comment type="similarity">
    <text evidence="2">Belongs to the NAD(P)-dependent epimerase/dehydratase family. Dihydroflavonol-4-reductase subfamily.</text>
</comment>
<proteinExistence type="inferred from homology"/>
<dbReference type="EMBL" id="KQ964489">
    <property type="protein sequence ID" value="KXN70926.1"/>
    <property type="molecule type" value="Genomic_DNA"/>
</dbReference>
<dbReference type="AlphaFoldDB" id="A0A137P7D9"/>
<dbReference type="GO" id="GO:0006694">
    <property type="term" value="P:steroid biosynthetic process"/>
    <property type="evidence" value="ECO:0007669"/>
    <property type="project" value="InterPro"/>
</dbReference>
<dbReference type="PANTHER" id="PTHR10366:SF564">
    <property type="entry name" value="STEROL-4-ALPHA-CARBOXYLATE 3-DEHYDROGENASE, DECARBOXYLATING"/>
    <property type="match status" value="1"/>
</dbReference>